<dbReference type="OrthoDB" id="26684at2157"/>
<dbReference type="InterPro" id="IPR018383">
    <property type="entry name" value="UPF0324_pro"/>
</dbReference>
<dbReference type="PANTHER" id="PTHR30106:SF2">
    <property type="entry name" value="UPF0324 INNER MEMBRANE PROTEIN YEIH"/>
    <property type="match status" value="1"/>
</dbReference>
<dbReference type="Proteomes" id="UP000013307">
    <property type="component" value="Chromosome"/>
</dbReference>
<feature type="transmembrane region" description="Helical" evidence="7">
    <location>
        <begin position="220"/>
        <end position="238"/>
    </location>
</feature>
<feature type="transmembrane region" description="Helical" evidence="7">
    <location>
        <begin position="12"/>
        <end position="29"/>
    </location>
</feature>
<evidence type="ECO:0000256" key="7">
    <source>
        <dbReference type="SAM" id="Phobius"/>
    </source>
</evidence>
<dbReference type="GO" id="GO:0005886">
    <property type="term" value="C:plasma membrane"/>
    <property type="evidence" value="ECO:0007669"/>
    <property type="project" value="UniProtKB-SubCell"/>
</dbReference>
<evidence type="ECO:0000256" key="5">
    <source>
        <dbReference type="ARBA" id="ARBA00022989"/>
    </source>
</evidence>
<name>N0BCF1_9EURY</name>
<dbReference type="AlphaFoldDB" id="N0BCF1"/>
<proteinExistence type="inferred from homology"/>
<keyword evidence="5 7" id="KW-1133">Transmembrane helix</keyword>
<feature type="transmembrane region" description="Helical" evidence="7">
    <location>
        <begin position="250"/>
        <end position="272"/>
    </location>
</feature>
<keyword evidence="4 7" id="KW-0812">Transmembrane</keyword>
<comment type="similarity">
    <text evidence="2">Belongs to the UPF0324 family.</text>
</comment>
<keyword evidence="9" id="KW-1185">Reference proteome</keyword>
<dbReference type="STRING" id="387631.Asulf_00655"/>
<feature type="transmembrane region" description="Helical" evidence="7">
    <location>
        <begin position="311"/>
        <end position="332"/>
    </location>
</feature>
<evidence type="ECO:0000256" key="3">
    <source>
        <dbReference type="ARBA" id="ARBA00022475"/>
    </source>
</evidence>
<dbReference type="EMBL" id="CP005290">
    <property type="protein sequence ID" value="AGK60673.1"/>
    <property type="molecule type" value="Genomic_DNA"/>
</dbReference>
<evidence type="ECO:0000256" key="1">
    <source>
        <dbReference type="ARBA" id="ARBA00004651"/>
    </source>
</evidence>
<keyword evidence="3" id="KW-1003">Cell membrane</keyword>
<feature type="transmembrane region" description="Helical" evidence="7">
    <location>
        <begin position="278"/>
        <end position="299"/>
    </location>
</feature>
<evidence type="ECO:0000256" key="6">
    <source>
        <dbReference type="ARBA" id="ARBA00023136"/>
    </source>
</evidence>
<dbReference type="KEGG" id="ast:Asulf_00655"/>
<dbReference type="HOGENOM" id="CLU_033541_1_1_2"/>
<dbReference type="PANTHER" id="PTHR30106">
    <property type="entry name" value="INNER MEMBRANE PROTEIN YEIH-RELATED"/>
    <property type="match status" value="1"/>
</dbReference>
<sequence length="333" mass="35534">MSELKIRAMKIMPGLAFSSALAVVAIILAHIVNKYVAISPLILAIVVGMIFRNTVGLPEVFSQGMQFSLKRVLRIAIILLGLKLSIAEILQVGSKGLIVVVVSVTLTLAFSIWIGKRFRISEELATLIGTGVSICGASAAIAIAGVINARDRNVAFAIATVTVFGTVAMFLYPVLASVMGLSSTVYGVWAGASIHEVAQVVAAGYAVSDESGNIATIVKLSRVVLLAPVAVILGIAFARKSAGGFSFRSVPVPYFIFGFIAMIFINSMAIIPDQITRMLIQIDNFMLAVAMAAMGLNTSFREMRETGITPFYVGFIVWIFIATISYALIVILY</sequence>
<comment type="subcellular location">
    <subcellularLocation>
        <location evidence="1">Cell membrane</location>
        <topology evidence="1">Multi-pass membrane protein</topology>
    </subcellularLocation>
</comment>
<gene>
    <name evidence="8" type="ORF">Asulf_00655</name>
</gene>
<feature type="transmembrane region" description="Helical" evidence="7">
    <location>
        <begin position="72"/>
        <end position="90"/>
    </location>
</feature>
<reference evidence="8 9" key="1">
    <citation type="journal article" date="2013" name="Genome Announc.">
        <title>Complete Genome Sequence of the Thermophilic and Facultatively Chemolithoautotrophic Sulfate Reducer Archaeoglobus sulfaticallidus Strain PM70-1T.</title>
        <authorList>
            <person name="Stokke R."/>
            <person name="Hocking W.P."/>
            <person name="Steinsbu B.O."/>
            <person name="Steen I.H."/>
        </authorList>
    </citation>
    <scope>NUCLEOTIDE SEQUENCE [LARGE SCALE GENOMIC DNA]</scope>
    <source>
        <strain evidence="8">PM70-1</strain>
    </source>
</reference>
<evidence type="ECO:0000256" key="4">
    <source>
        <dbReference type="ARBA" id="ARBA00022692"/>
    </source>
</evidence>
<dbReference type="RefSeq" id="WP_015590272.1">
    <property type="nucleotide sequence ID" value="NC_021169.1"/>
</dbReference>
<feature type="transmembrane region" description="Helical" evidence="7">
    <location>
        <begin position="187"/>
        <end position="208"/>
    </location>
</feature>
<dbReference type="GeneID" id="15392298"/>
<dbReference type="eggNOG" id="arCOG03873">
    <property type="taxonomic scope" value="Archaea"/>
</dbReference>
<evidence type="ECO:0000313" key="8">
    <source>
        <dbReference type="EMBL" id="AGK60673.1"/>
    </source>
</evidence>
<evidence type="ECO:0000313" key="9">
    <source>
        <dbReference type="Proteomes" id="UP000013307"/>
    </source>
</evidence>
<feature type="transmembrane region" description="Helical" evidence="7">
    <location>
        <begin position="35"/>
        <end position="51"/>
    </location>
</feature>
<keyword evidence="6 7" id="KW-0472">Membrane</keyword>
<feature type="transmembrane region" description="Helical" evidence="7">
    <location>
        <begin position="96"/>
        <end position="115"/>
    </location>
</feature>
<organism evidence="8 9">
    <name type="scientific">Archaeoglobus sulfaticallidus PM70-1</name>
    <dbReference type="NCBI Taxonomy" id="387631"/>
    <lineage>
        <taxon>Archaea</taxon>
        <taxon>Methanobacteriati</taxon>
        <taxon>Methanobacteriota</taxon>
        <taxon>Archaeoglobi</taxon>
        <taxon>Archaeoglobales</taxon>
        <taxon>Archaeoglobaceae</taxon>
        <taxon>Archaeoglobus</taxon>
    </lineage>
</organism>
<dbReference type="Pfam" id="PF03601">
    <property type="entry name" value="Cons_hypoth698"/>
    <property type="match status" value="1"/>
</dbReference>
<evidence type="ECO:0000256" key="2">
    <source>
        <dbReference type="ARBA" id="ARBA00007977"/>
    </source>
</evidence>
<protein>
    <submittedName>
        <fullName evidence="8">Putative membrane protein</fullName>
    </submittedName>
</protein>
<feature type="transmembrane region" description="Helical" evidence="7">
    <location>
        <begin position="127"/>
        <end position="148"/>
    </location>
</feature>
<accession>N0BCF1</accession>
<feature type="transmembrane region" description="Helical" evidence="7">
    <location>
        <begin position="154"/>
        <end position="175"/>
    </location>
</feature>